<dbReference type="OrthoDB" id="1101827at2759"/>
<gene>
    <name evidence="4" type="ORF">IFM89_021871</name>
</gene>
<dbReference type="InterPro" id="IPR003891">
    <property type="entry name" value="Initiation_fac_eIF4g_MI"/>
</dbReference>
<protein>
    <recommendedName>
        <fullName evidence="3">MI domain-containing protein</fullName>
    </recommendedName>
</protein>
<keyword evidence="5" id="KW-1185">Reference proteome</keyword>
<keyword evidence="1" id="KW-0810">Translation regulation</keyword>
<name>A0A835HEP9_9MAGN</name>
<dbReference type="AlphaFoldDB" id="A0A835HEP9"/>
<evidence type="ECO:0000256" key="2">
    <source>
        <dbReference type="SAM" id="MobiDB-lite"/>
    </source>
</evidence>
<reference evidence="4 5" key="1">
    <citation type="submission" date="2020-10" db="EMBL/GenBank/DDBJ databases">
        <title>The Coptis chinensis genome and diversification of protoberbering-type alkaloids.</title>
        <authorList>
            <person name="Wang B."/>
            <person name="Shu S."/>
            <person name="Song C."/>
            <person name="Liu Y."/>
        </authorList>
    </citation>
    <scope>NUCLEOTIDE SEQUENCE [LARGE SCALE GENOMIC DNA]</scope>
    <source>
        <strain evidence="4">HL-2020</strain>
        <tissue evidence="4">Leaf</tissue>
    </source>
</reference>
<proteinExistence type="predicted"/>
<feature type="region of interest" description="Disordered" evidence="2">
    <location>
        <begin position="1"/>
        <end position="31"/>
    </location>
</feature>
<dbReference type="Gene3D" id="1.25.40.180">
    <property type="match status" value="1"/>
</dbReference>
<accession>A0A835HEP9</accession>
<feature type="domain" description="MI" evidence="3">
    <location>
        <begin position="93"/>
        <end position="220"/>
    </location>
</feature>
<dbReference type="GO" id="GO:0006417">
    <property type="term" value="P:regulation of translation"/>
    <property type="evidence" value="ECO:0007669"/>
    <property type="project" value="UniProtKB-KW"/>
</dbReference>
<evidence type="ECO:0000259" key="3">
    <source>
        <dbReference type="PROSITE" id="PS51366"/>
    </source>
</evidence>
<evidence type="ECO:0000256" key="1">
    <source>
        <dbReference type="ARBA" id="ARBA00022845"/>
    </source>
</evidence>
<evidence type="ECO:0000313" key="5">
    <source>
        <dbReference type="Proteomes" id="UP000631114"/>
    </source>
</evidence>
<dbReference type="InterPro" id="IPR016024">
    <property type="entry name" value="ARM-type_fold"/>
</dbReference>
<dbReference type="EMBL" id="JADFTS010000007">
    <property type="protein sequence ID" value="KAF9597786.1"/>
    <property type="molecule type" value="Genomic_DNA"/>
</dbReference>
<evidence type="ECO:0000313" key="4">
    <source>
        <dbReference type="EMBL" id="KAF9597786.1"/>
    </source>
</evidence>
<dbReference type="PROSITE" id="PS51366">
    <property type="entry name" value="MI"/>
    <property type="match status" value="1"/>
</dbReference>
<sequence length="245" mass="26101">MKVNRGTGVDAIGGLSPGGFPNRPGIGGMMPGMPGARKMPGMPRIDNNDNWEAPFTNKPTAVNSKLLTQGCGDVIIGKTSLLLQGSGVGSPGCPSNTTTNIYPIAYSPPTKPITSITPVLLAKKRPSPVAKINPDDFEAFLVGLDMSPHMVEHIVKLLEYLFTRKVLTGSDIGTGCLLYGFQLNEIDIDLPKAPNNFGEIMAKLVLSGCLDFKVVNEVLKKVEDDFIQKDIFDGTIKCISANPSG</sequence>
<dbReference type="Proteomes" id="UP000631114">
    <property type="component" value="Unassembled WGS sequence"/>
</dbReference>
<dbReference type="SUPFAM" id="SSF48371">
    <property type="entry name" value="ARM repeat"/>
    <property type="match status" value="1"/>
</dbReference>
<dbReference type="Pfam" id="PF02847">
    <property type="entry name" value="MA3"/>
    <property type="match status" value="1"/>
</dbReference>
<organism evidence="4 5">
    <name type="scientific">Coptis chinensis</name>
    <dbReference type="NCBI Taxonomy" id="261450"/>
    <lineage>
        <taxon>Eukaryota</taxon>
        <taxon>Viridiplantae</taxon>
        <taxon>Streptophyta</taxon>
        <taxon>Embryophyta</taxon>
        <taxon>Tracheophyta</taxon>
        <taxon>Spermatophyta</taxon>
        <taxon>Magnoliopsida</taxon>
        <taxon>Ranunculales</taxon>
        <taxon>Ranunculaceae</taxon>
        <taxon>Coptidoideae</taxon>
        <taxon>Coptis</taxon>
    </lineage>
</organism>
<comment type="caution">
    <text evidence="4">The sequence shown here is derived from an EMBL/GenBank/DDBJ whole genome shotgun (WGS) entry which is preliminary data.</text>
</comment>